<sequence>MGGCRLLDVCALSLLVSQSGLIPPGSFCTGSARSRWASRYLVCEKHRSQLCLLFSHRLTIYCLLHLHIRWPYTMRGAFRPSSYCQSHPAS</sequence>
<organism evidence="1 2">
    <name type="scientific">Favolaschia claudopus</name>
    <dbReference type="NCBI Taxonomy" id="2862362"/>
    <lineage>
        <taxon>Eukaryota</taxon>
        <taxon>Fungi</taxon>
        <taxon>Dikarya</taxon>
        <taxon>Basidiomycota</taxon>
        <taxon>Agaricomycotina</taxon>
        <taxon>Agaricomycetes</taxon>
        <taxon>Agaricomycetidae</taxon>
        <taxon>Agaricales</taxon>
        <taxon>Marasmiineae</taxon>
        <taxon>Mycenaceae</taxon>
        <taxon>Favolaschia</taxon>
    </lineage>
</organism>
<dbReference type="Proteomes" id="UP001362999">
    <property type="component" value="Unassembled WGS sequence"/>
</dbReference>
<comment type="caution">
    <text evidence="1">The sequence shown here is derived from an EMBL/GenBank/DDBJ whole genome shotgun (WGS) entry which is preliminary data.</text>
</comment>
<dbReference type="AlphaFoldDB" id="A0AAW0DAF1"/>
<evidence type="ECO:0000313" key="1">
    <source>
        <dbReference type="EMBL" id="KAK7049122.1"/>
    </source>
</evidence>
<dbReference type="EMBL" id="JAWWNJ010000009">
    <property type="protein sequence ID" value="KAK7049122.1"/>
    <property type="molecule type" value="Genomic_DNA"/>
</dbReference>
<accession>A0AAW0DAF1</accession>
<reference evidence="1 2" key="1">
    <citation type="journal article" date="2024" name="J Genomics">
        <title>Draft genome sequencing and assembly of Favolaschia claudopus CIRM-BRFM 2984 isolated from oak limbs.</title>
        <authorList>
            <person name="Navarro D."/>
            <person name="Drula E."/>
            <person name="Chaduli D."/>
            <person name="Cazenave R."/>
            <person name="Ahrendt S."/>
            <person name="Wang J."/>
            <person name="Lipzen A."/>
            <person name="Daum C."/>
            <person name="Barry K."/>
            <person name="Grigoriev I.V."/>
            <person name="Favel A."/>
            <person name="Rosso M.N."/>
            <person name="Martin F."/>
        </authorList>
    </citation>
    <scope>NUCLEOTIDE SEQUENCE [LARGE SCALE GENOMIC DNA]</scope>
    <source>
        <strain evidence="1 2">CIRM-BRFM 2984</strain>
    </source>
</reference>
<gene>
    <name evidence="1" type="ORF">R3P38DRAFT_1886095</name>
</gene>
<name>A0AAW0DAF1_9AGAR</name>
<protein>
    <recommendedName>
        <fullName evidence="3">Secreted protein</fullName>
    </recommendedName>
</protein>
<keyword evidence="2" id="KW-1185">Reference proteome</keyword>
<evidence type="ECO:0000313" key="2">
    <source>
        <dbReference type="Proteomes" id="UP001362999"/>
    </source>
</evidence>
<evidence type="ECO:0008006" key="3">
    <source>
        <dbReference type="Google" id="ProtNLM"/>
    </source>
</evidence>
<proteinExistence type="predicted"/>